<dbReference type="Proteomes" id="UP001218188">
    <property type="component" value="Unassembled WGS sequence"/>
</dbReference>
<protein>
    <submittedName>
        <fullName evidence="2">Uncharacterized protein</fullName>
    </submittedName>
</protein>
<proteinExistence type="predicted"/>
<evidence type="ECO:0000313" key="3">
    <source>
        <dbReference type="Proteomes" id="UP001218188"/>
    </source>
</evidence>
<evidence type="ECO:0000313" key="2">
    <source>
        <dbReference type="EMBL" id="KAJ7041927.1"/>
    </source>
</evidence>
<feature type="region of interest" description="Disordered" evidence="1">
    <location>
        <begin position="335"/>
        <end position="357"/>
    </location>
</feature>
<sequence length="497" mass="52742">MREVEARGRPLRRLRAADLRGRCVWRHEVDGCACAVSASKRELDARRGCAQRKGEGIRTGGGHAISRNTRGRVRGMWAWSVRMGDASVEASARGARCVEADMRGGGCARHIQWTCAVDVGAVDPRGGRVRGGRTRRPCAAYARGAHRQWQTAAAALLHLRVRRQAAVQRAEPDARVGARGEDGRGGAAAGVRLRMVVFAAVVEVVRREGGAEGRGVCARGPGAAYAQGGPCAEAQRGVCARGTCAADARGGRARRTHKADVRGGRTRRACAAYAQGARARRTREADVRGGCTRRACAVYAPGGCARCMHEGAVRDVCARGPCAEAQRGVWARGTQGDVRGGRAQGTHEAEVRGGRTRRRCAANERGGPCAADARGEGARRTNEGPCAADARGGRARCMRKEAMRGGAAGSMRQGGVRGGCTRRTNEADVRGGRTRRTCAVDVRGGRARRTCEGDMCGARRRRRRGCAWRIRKGDGGMGAAHARSGRAPVAVQFCLRG</sequence>
<dbReference type="EMBL" id="JARJCM010000014">
    <property type="protein sequence ID" value="KAJ7041927.1"/>
    <property type="molecule type" value="Genomic_DNA"/>
</dbReference>
<reference evidence="2" key="1">
    <citation type="submission" date="2023-03" db="EMBL/GenBank/DDBJ databases">
        <title>Massive genome expansion in bonnet fungi (Mycena s.s.) driven by repeated elements and novel gene families across ecological guilds.</title>
        <authorList>
            <consortium name="Lawrence Berkeley National Laboratory"/>
            <person name="Harder C.B."/>
            <person name="Miyauchi S."/>
            <person name="Viragh M."/>
            <person name="Kuo A."/>
            <person name="Thoen E."/>
            <person name="Andreopoulos B."/>
            <person name="Lu D."/>
            <person name="Skrede I."/>
            <person name="Drula E."/>
            <person name="Henrissat B."/>
            <person name="Morin E."/>
            <person name="Kohler A."/>
            <person name="Barry K."/>
            <person name="LaButti K."/>
            <person name="Morin E."/>
            <person name="Salamov A."/>
            <person name="Lipzen A."/>
            <person name="Mereny Z."/>
            <person name="Hegedus B."/>
            <person name="Baldrian P."/>
            <person name="Stursova M."/>
            <person name="Weitz H."/>
            <person name="Taylor A."/>
            <person name="Grigoriev I.V."/>
            <person name="Nagy L.G."/>
            <person name="Martin F."/>
            <person name="Kauserud H."/>
        </authorList>
    </citation>
    <scope>NUCLEOTIDE SEQUENCE</scope>
    <source>
        <strain evidence="2">CBHHK200</strain>
    </source>
</reference>
<comment type="caution">
    <text evidence="2">The sequence shown here is derived from an EMBL/GenBank/DDBJ whole genome shotgun (WGS) entry which is preliminary data.</text>
</comment>
<accession>A0AAD6TAB5</accession>
<keyword evidence="3" id="KW-1185">Reference proteome</keyword>
<gene>
    <name evidence="2" type="ORF">C8F04DRAFT_1176586</name>
</gene>
<dbReference type="AlphaFoldDB" id="A0AAD6TAB5"/>
<evidence type="ECO:0000256" key="1">
    <source>
        <dbReference type="SAM" id="MobiDB-lite"/>
    </source>
</evidence>
<name>A0AAD6TAB5_9AGAR</name>
<organism evidence="2 3">
    <name type="scientific">Mycena alexandri</name>
    <dbReference type="NCBI Taxonomy" id="1745969"/>
    <lineage>
        <taxon>Eukaryota</taxon>
        <taxon>Fungi</taxon>
        <taxon>Dikarya</taxon>
        <taxon>Basidiomycota</taxon>
        <taxon>Agaricomycotina</taxon>
        <taxon>Agaricomycetes</taxon>
        <taxon>Agaricomycetidae</taxon>
        <taxon>Agaricales</taxon>
        <taxon>Marasmiineae</taxon>
        <taxon>Mycenaceae</taxon>
        <taxon>Mycena</taxon>
    </lineage>
</organism>